<keyword evidence="1" id="KW-0808">Transferase</keyword>
<accession>A0ACC1XY25</accession>
<dbReference type="EMBL" id="CM051399">
    <property type="protein sequence ID" value="KAJ4715842.1"/>
    <property type="molecule type" value="Genomic_DNA"/>
</dbReference>
<proteinExistence type="predicted"/>
<reference evidence="1 2" key="1">
    <citation type="journal article" date="2023" name="Science">
        <title>Complex scaffold remodeling in plant triterpene biosynthesis.</title>
        <authorList>
            <person name="De La Pena R."/>
            <person name="Hodgson H."/>
            <person name="Liu J.C."/>
            <person name="Stephenson M.J."/>
            <person name="Martin A.C."/>
            <person name="Owen C."/>
            <person name="Harkess A."/>
            <person name="Leebens-Mack J."/>
            <person name="Jimenez L.E."/>
            <person name="Osbourn A."/>
            <person name="Sattely E.S."/>
        </authorList>
    </citation>
    <scope>NUCLEOTIDE SEQUENCE [LARGE SCALE GENOMIC DNA]</scope>
    <source>
        <strain evidence="2">cv. JPN11</strain>
        <tissue evidence="1">Leaf</tissue>
    </source>
</reference>
<dbReference type="Proteomes" id="UP001164539">
    <property type="component" value="Chromosome 6"/>
</dbReference>
<name>A0ACC1XY25_MELAZ</name>
<organism evidence="1 2">
    <name type="scientific">Melia azedarach</name>
    <name type="common">Chinaberry tree</name>
    <dbReference type="NCBI Taxonomy" id="155640"/>
    <lineage>
        <taxon>Eukaryota</taxon>
        <taxon>Viridiplantae</taxon>
        <taxon>Streptophyta</taxon>
        <taxon>Embryophyta</taxon>
        <taxon>Tracheophyta</taxon>
        <taxon>Spermatophyta</taxon>
        <taxon>Magnoliopsida</taxon>
        <taxon>eudicotyledons</taxon>
        <taxon>Gunneridae</taxon>
        <taxon>Pentapetalae</taxon>
        <taxon>rosids</taxon>
        <taxon>malvids</taxon>
        <taxon>Sapindales</taxon>
        <taxon>Meliaceae</taxon>
        <taxon>Melia</taxon>
    </lineage>
</organism>
<keyword evidence="2" id="KW-1185">Reference proteome</keyword>
<gene>
    <name evidence="1" type="ORF">OWV82_010940</name>
</gene>
<keyword evidence="1" id="KW-0418">Kinase</keyword>
<sequence length="382" mass="42909">MGNCWGAPPHDPANTGKKNLPMFINRSSTVLAEISQKSTHTSSRNRSDYGKSRFPALNEDKAFTNGQIFPTPNLRIFSLAELKSATRNFTGGTVLGEGDSDRVFKGWIDQKIPGNSATGTVIAVRILTTERLQKSQEWQSEINYWGRLSHPNVLRLLGYCWEDGHLYLVSEFMMKGSLWDHLLGRAGHIHSLPWDLRLKMAVGAARGLVFLHTLEKQVIYGNFRATNILLDGSYTAKISDFGFAKVDPSRSQVYMMDAYAAPEFAATGQFNAKSDVYSFGVFLLEMISGRRALDINRPMKEQNLVDWAKPFLCKEKKLFRVMDTKLEGQYSYESAQKIAQLVLKCLEGKPNHRPEMKQVVQKLEQLEAATTRVANSSSTSRG</sequence>
<evidence type="ECO:0000313" key="2">
    <source>
        <dbReference type="Proteomes" id="UP001164539"/>
    </source>
</evidence>
<protein>
    <submittedName>
        <fullName evidence="1">Protein kinase</fullName>
    </submittedName>
</protein>
<evidence type="ECO:0000313" key="1">
    <source>
        <dbReference type="EMBL" id="KAJ4715842.1"/>
    </source>
</evidence>
<comment type="caution">
    <text evidence="1">The sequence shown here is derived from an EMBL/GenBank/DDBJ whole genome shotgun (WGS) entry which is preliminary data.</text>
</comment>